<proteinExistence type="predicted"/>
<gene>
    <name evidence="2" type="ORF">T440DRAFT_471247</name>
</gene>
<organism evidence="2 3">
    <name type="scientific">Plenodomus tracheiphilus IPT5</name>
    <dbReference type="NCBI Taxonomy" id="1408161"/>
    <lineage>
        <taxon>Eukaryota</taxon>
        <taxon>Fungi</taxon>
        <taxon>Dikarya</taxon>
        <taxon>Ascomycota</taxon>
        <taxon>Pezizomycotina</taxon>
        <taxon>Dothideomycetes</taxon>
        <taxon>Pleosporomycetidae</taxon>
        <taxon>Pleosporales</taxon>
        <taxon>Pleosporineae</taxon>
        <taxon>Leptosphaeriaceae</taxon>
        <taxon>Plenodomus</taxon>
    </lineage>
</organism>
<evidence type="ECO:0000313" key="2">
    <source>
        <dbReference type="EMBL" id="KAF2847141.1"/>
    </source>
</evidence>
<dbReference type="PANTHER" id="PTHR46434">
    <property type="entry name" value="GENETIC INTERACTOR OF PROHIBITINS 3, MITOCHONDRIAL"/>
    <property type="match status" value="1"/>
</dbReference>
<accession>A0A6A7AV18</accession>
<reference evidence="2" key="1">
    <citation type="submission" date="2020-01" db="EMBL/GenBank/DDBJ databases">
        <authorList>
            <consortium name="DOE Joint Genome Institute"/>
            <person name="Haridas S."/>
            <person name="Albert R."/>
            <person name="Binder M."/>
            <person name="Bloem J."/>
            <person name="Labutti K."/>
            <person name="Salamov A."/>
            <person name="Andreopoulos B."/>
            <person name="Baker S.E."/>
            <person name="Barry K."/>
            <person name="Bills G."/>
            <person name="Bluhm B.H."/>
            <person name="Cannon C."/>
            <person name="Castanera R."/>
            <person name="Culley D.E."/>
            <person name="Daum C."/>
            <person name="Ezra D."/>
            <person name="Gonzalez J.B."/>
            <person name="Henrissat B."/>
            <person name="Kuo A."/>
            <person name="Liang C."/>
            <person name="Lipzen A."/>
            <person name="Lutzoni F."/>
            <person name="Magnuson J."/>
            <person name="Mondo S."/>
            <person name="Nolan M."/>
            <person name="Ohm R."/>
            <person name="Pangilinan J."/>
            <person name="Park H.-J."/>
            <person name="Ramirez L."/>
            <person name="Alfaro M."/>
            <person name="Sun H."/>
            <person name="Tritt A."/>
            <person name="Yoshinaga Y."/>
            <person name="Zwiers L.-H."/>
            <person name="Turgeon B.G."/>
            <person name="Goodwin S.B."/>
            <person name="Spatafora J.W."/>
            <person name="Crous P.W."/>
            <person name="Grigoriev I.V."/>
        </authorList>
    </citation>
    <scope>NUCLEOTIDE SEQUENCE</scope>
    <source>
        <strain evidence="2">IPT5</strain>
    </source>
</reference>
<dbReference type="EMBL" id="MU006328">
    <property type="protein sequence ID" value="KAF2847141.1"/>
    <property type="molecule type" value="Genomic_DNA"/>
</dbReference>
<dbReference type="Proteomes" id="UP000799423">
    <property type="component" value="Unassembled WGS sequence"/>
</dbReference>
<sequence>MRPALRQARTLLNHEAPISSIPAFLCPALLRAPLSSRRQHAQPTRQTKSFSTFGRAQQQQAIPSAEVVESQPPSALKSLPRACPGCGAPAQTYDKDEAGYYNSDRKAIREYVNRDLAQAQDATEEDDIYKRALENASPELLGELNIAQDGSEQSQEDQPSQIPVCERCHNLIHHHVGTPIHHPSVDAIQQTIAESPHRRNHVYHVVDAADFPLSVVPNLQSSLRIPKLRTQNRRAKHKGWVANDRIAEVSFIITRADLLAPKKEQVDVLMPYVREVLRDALGRQNQNARLGNVRLVSAKRGWWTKQVKEDIWERGGAGWMVGKVNVGKSNLFESVFPKGRGADYQNIRKIRSAAEREAMLASAQSLEDLTKVQQQLADEDAETERLKNKPQQHLHQPPADEEPRDKEEGEGEQEEDWEDLDTLLPPPQPYTPYPVLPIASSLPGTTASPIRIPFGRNRGELIDLPGLARTNPGLETFVDPTHHPTLVMTSRINSDRYSLKPGQSLILGGGLIRITPTTPDLVFLVYPFVPISPHITRTEKAIDYQSQTSDRQLPSILAPNVGPQVRSAGTFPLRWDATKKLAGPVTSPVAGKMKPENLPFRIWSTDILIEGVGWVEVSAQVRRPRGWRPVGVVKKDPNHARIERQRELRALETYKDRKFKALARAEKEGIEPEDALSEEFRDEDEDAGESGVGDGLDGFEEEYPAVEVFSPLGKFVGQRAPMCASVVSGPKQISTRDRKARPRRSMVSVKRQRAPKERS</sequence>
<dbReference type="OrthoDB" id="1696305at2759"/>
<name>A0A6A7AV18_9PLEO</name>
<keyword evidence="3" id="KW-1185">Reference proteome</keyword>
<dbReference type="AlphaFoldDB" id="A0A6A7AV18"/>
<dbReference type="InterPro" id="IPR027417">
    <property type="entry name" value="P-loop_NTPase"/>
</dbReference>
<protein>
    <recommendedName>
        <fullName evidence="4">Genetic interactor of prohibitins 3, mitochondrial</fullName>
    </recommendedName>
</protein>
<evidence type="ECO:0000256" key="1">
    <source>
        <dbReference type="SAM" id="MobiDB-lite"/>
    </source>
</evidence>
<dbReference type="InterPro" id="IPR050896">
    <property type="entry name" value="Mito_lipid_metab_GTPase"/>
</dbReference>
<dbReference type="Gene3D" id="3.40.50.300">
    <property type="entry name" value="P-loop containing nucleotide triphosphate hydrolases"/>
    <property type="match status" value="1"/>
</dbReference>
<evidence type="ECO:0000313" key="3">
    <source>
        <dbReference type="Proteomes" id="UP000799423"/>
    </source>
</evidence>
<dbReference type="GO" id="GO:0005739">
    <property type="term" value="C:mitochondrion"/>
    <property type="evidence" value="ECO:0007669"/>
    <property type="project" value="TreeGrafter"/>
</dbReference>
<feature type="compositionally biased region" description="Acidic residues" evidence="1">
    <location>
        <begin position="671"/>
        <end position="688"/>
    </location>
</feature>
<dbReference type="PANTHER" id="PTHR46434:SF1">
    <property type="entry name" value="GENETIC INTERACTOR OF PROHIBITINS 3, MITOCHONDRIAL"/>
    <property type="match status" value="1"/>
</dbReference>
<feature type="region of interest" description="Disordered" evidence="1">
    <location>
        <begin position="373"/>
        <end position="437"/>
    </location>
</feature>
<feature type="region of interest" description="Disordered" evidence="1">
    <location>
        <begin position="723"/>
        <end position="759"/>
    </location>
</feature>
<feature type="compositionally biased region" description="Pro residues" evidence="1">
    <location>
        <begin position="424"/>
        <end position="435"/>
    </location>
</feature>
<feature type="compositionally biased region" description="Acidic residues" evidence="1">
    <location>
        <begin position="408"/>
        <end position="421"/>
    </location>
</feature>
<evidence type="ECO:0008006" key="4">
    <source>
        <dbReference type="Google" id="ProtNLM"/>
    </source>
</evidence>
<dbReference type="SUPFAM" id="SSF52540">
    <property type="entry name" value="P-loop containing nucleoside triphosphate hydrolases"/>
    <property type="match status" value="1"/>
</dbReference>
<feature type="region of interest" description="Disordered" evidence="1">
    <location>
        <begin position="665"/>
        <end position="694"/>
    </location>
</feature>